<dbReference type="AlphaFoldDB" id="A0A0D2KHI8"/>
<keyword evidence="3" id="KW-1185">Reference proteome</keyword>
<gene>
    <name evidence="2" type="ORF">MNEG_12710</name>
</gene>
<feature type="signal peptide" evidence="1">
    <location>
        <begin position="1"/>
        <end position="18"/>
    </location>
</feature>
<proteinExistence type="predicted"/>
<dbReference type="EMBL" id="KK103609">
    <property type="protein sequence ID" value="KIY95253.1"/>
    <property type="molecule type" value="Genomic_DNA"/>
</dbReference>
<dbReference type="KEGG" id="mng:MNEG_12710"/>
<organism evidence="2 3">
    <name type="scientific">Monoraphidium neglectum</name>
    <dbReference type="NCBI Taxonomy" id="145388"/>
    <lineage>
        <taxon>Eukaryota</taxon>
        <taxon>Viridiplantae</taxon>
        <taxon>Chlorophyta</taxon>
        <taxon>core chlorophytes</taxon>
        <taxon>Chlorophyceae</taxon>
        <taxon>CS clade</taxon>
        <taxon>Sphaeropleales</taxon>
        <taxon>Selenastraceae</taxon>
        <taxon>Monoraphidium</taxon>
    </lineage>
</organism>
<feature type="chain" id="PRO_5002246233" evidence="1">
    <location>
        <begin position="19"/>
        <end position="207"/>
    </location>
</feature>
<evidence type="ECO:0000313" key="3">
    <source>
        <dbReference type="Proteomes" id="UP000054498"/>
    </source>
</evidence>
<dbReference type="OrthoDB" id="552063at2759"/>
<sequence>MDAALLSTLLASLAALHASPPPPWHSTARGALRRLAPGLRPRQLGLVMCSLAKLRAPLPPFWLDLLAGRAGELLGAARPARAPLRAAGRVTLPVPPAPALPAQHPFSDADLAAVVWSMPHLAHPNQRAWAGGHAPLLRTIAAATLPRLGRMALPQLVQLVVGFSRLGFHPGLQWVKSHQNACAAQYERIDQVNRARLREAYRGILDK</sequence>
<evidence type="ECO:0000256" key="1">
    <source>
        <dbReference type="SAM" id="SignalP"/>
    </source>
</evidence>
<evidence type="ECO:0000313" key="2">
    <source>
        <dbReference type="EMBL" id="KIY95253.1"/>
    </source>
</evidence>
<keyword evidence="1" id="KW-0732">Signal</keyword>
<name>A0A0D2KHI8_9CHLO</name>
<dbReference type="Proteomes" id="UP000054498">
    <property type="component" value="Unassembled WGS sequence"/>
</dbReference>
<dbReference type="GeneID" id="25730100"/>
<dbReference type="RefSeq" id="XP_013894273.1">
    <property type="nucleotide sequence ID" value="XM_014038819.1"/>
</dbReference>
<protein>
    <submittedName>
        <fullName evidence="2">Uncharacterized protein</fullName>
    </submittedName>
</protein>
<accession>A0A0D2KHI8</accession>
<reference evidence="2 3" key="1">
    <citation type="journal article" date="2013" name="BMC Genomics">
        <title>Reconstruction of the lipid metabolism for the microalga Monoraphidium neglectum from its genome sequence reveals characteristics suitable for biofuel production.</title>
        <authorList>
            <person name="Bogen C."/>
            <person name="Al-Dilaimi A."/>
            <person name="Albersmeier A."/>
            <person name="Wichmann J."/>
            <person name="Grundmann M."/>
            <person name="Rupp O."/>
            <person name="Lauersen K.J."/>
            <person name="Blifernez-Klassen O."/>
            <person name="Kalinowski J."/>
            <person name="Goesmann A."/>
            <person name="Mussgnug J.H."/>
            <person name="Kruse O."/>
        </authorList>
    </citation>
    <scope>NUCLEOTIDE SEQUENCE [LARGE SCALE GENOMIC DNA]</scope>
    <source>
        <strain evidence="2 3">SAG 48.87</strain>
    </source>
</reference>